<organism evidence="1 2">
    <name type="scientific">Bhargavaea beijingensis</name>
    <dbReference type="NCBI Taxonomy" id="426756"/>
    <lineage>
        <taxon>Bacteria</taxon>
        <taxon>Bacillati</taxon>
        <taxon>Bacillota</taxon>
        <taxon>Bacilli</taxon>
        <taxon>Bacillales</taxon>
        <taxon>Caryophanaceae</taxon>
        <taxon>Bhargavaea</taxon>
    </lineage>
</organism>
<protein>
    <recommendedName>
        <fullName evidence="3">DUF1643 domain-containing protein</fullName>
    </recommendedName>
</protein>
<dbReference type="Pfam" id="PF07799">
    <property type="entry name" value="DUF1643"/>
    <property type="match status" value="1"/>
</dbReference>
<proteinExistence type="predicted"/>
<sequence>MAVQEQNLMVAHGQWDNGKRTTQAIFDPSEKHRYRLSVSWEENLPSCLYIMLNPSTADAIKPDPTLRKCVGFAERNGFGSLEVLNLYSYRATKPADLWKSGELRHPDNDIHLKEAISGADKIIVSWGIHGRRNRRYQDILEYIQEAGKVPYCLGKTKCGMPRHPLMLAYATQLIEYVY</sequence>
<evidence type="ECO:0000313" key="2">
    <source>
        <dbReference type="Proteomes" id="UP000198823"/>
    </source>
</evidence>
<dbReference type="EMBL" id="FNAR01000034">
    <property type="protein sequence ID" value="SDE95349.1"/>
    <property type="molecule type" value="Genomic_DNA"/>
</dbReference>
<dbReference type="AlphaFoldDB" id="A0A1G7H5E2"/>
<evidence type="ECO:0008006" key="3">
    <source>
        <dbReference type="Google" id="ProtNLM"/>
    </source>
</evidence>
<dbReference type="OrthoDB" id="9807577at2"/>
<dbReference type="RefSeq" id="WP_092099034.1">
    <property type="nucleotide sequence ID" value="NZ_FNAR01000034.1"/>
</dbReference>
<dbReference type="InterPro" id="IPR012441">
    <property type="entry name" value="DUF1643"/>
</dbReference>
<dbReference type="STRING" id="426756.SAMN04488126_13413"/>
<accession>A0A1G7H5E2</accession>
<dbReference type="Proteomes" id="UP000198823">
    <property type="component" value="Unassembled WGS sequence"/>
</dbReference>
<name>A0A1G7H5E2_9BACL</name>
<evidence type="ECO:0000313" key="1">
    <source>
        <dbReference type="EMBL" id="SDE95349.1"/>
    </source>
</evidence>
<reference evidence="1 2" key="1">
    <citation type="submission" date="2016-10" db="EMBL/GenBank/DDBJ databases">
        <authorList>
            <person name="de Groot N.N."/>
        </authorList>
    </citation>
    <scope>NUCLEOTIDE SEQUENCE [LARGE SCALE GENOMIC DNA]</scope>
    <source>
        <strain evidence="1 2">CGMCC 1.6762</strain>
    </source>
</reference>
<gene>
    <name evidence="1" type="ORF">SAMN04488126_13413</name>
</gene>